<dbReference type="Proteomes" id="UP001556637">
    <property type="component" value="Unassembled WGS sequence"/>
</dbReference>
<keyword evidence="2" id="KW-0732">Signal</keyword>
<accession>A0ABV3T7Q6</accession>
<evidence type="ECO:0000313" key="4">
    <source>
        <dbReference type="Proteomes" id="UP001556637"/>
    </source>
</evidence>
<feature type="signal peptide" evidence="2">
    <location>
        <begin position="1"/>
        <end position="21"/>
    </location>
</feature>
<reference evidence="3 4" key="1">
    <citation type="submission" date="2024-02" db="EMBL/GenBank/DDBJ databases">
        <title>New especies of Spiribacter isolated from saline water.</title>
        <authorList>
            <person name="Leon M.J."/>
            <person name="De La Haba R."/>
            <person name="Sanchez-Porro C."/>
            <person name="Ventosa A."/>
        </authorList>
    </citation>
    <scope>NUCLEOTIDE SEQUENCE [LARGE SCALE GENOMIC DNA]</scope>
    <source>
        <strain evidence="4">ag22IC4-189</strain>
    </source>
</reference>
<name>A0ABV3T7Q6_9GAMM</name>
<evidence type="ECO:0000313" key="3">
    <source>
        <dbReference type="EMBL" id="MEX0431227.1"/>
    </source>
</evidence>
<keyword evidence="1" id="KW-1133">Transmembrane helix</keyword>
<feature type="chain" id="PRO_5046436531" evidence="2">
    <location>
        <begin position="22"/>
        <end position="102"/>
    </location>
</feature>
<proteinExistence type="predicted"/>
<sequence length="102" mass="10061">MKLRSILLALVMLAAPGLAVAHATGGSDHSPMLLHWHAADSGLVLGVPASLLGSAMLALAGLSLAAGVAWFVARRSRPALLTFGSLSAALALTGAGLVAGIV</sequence>
<dbReference type="RefSeq" id="WP_367983986.1">
    <property type="nucleotide sequence ID" value="NZ_JBAKFF010000001.1"/>
</dbReference>
<protein>
    <submittedName>
        <fullName evidence="3">Uncharacterized protein</fullName>
    </submittedName>
</protein>
<evidence type="ECO:0000256" key="1">
    <source>
        <dbReference type="SAM" id="Phobius"/>
    </source>
</evidence>
<feature type="transmembrane region" description="Helical" evidence="1">
    <location>
        <begin position="47"/>
        <end position="72"/>
    </location>
</feature>
<gene>
    <name evidence="3" type="ORF">V6X30_07420</name>
</gene>
<evidence type="ECO:0000256" key="2">
    <source>
        <dbReference type="SAM" id="SignalP"/>
    </source>
</evidence>
<organism evidence="3 4">
    <name type="scientific">Spiribacter insolitus</name>
    <dbReference type="NCBI Taxonomy" id="3122417"/>
    <lineage>
        <taxon>Bacteria</taxon>
        <taxon>Pseudomonadati</taxon>
        <taxon>Pseudomonadota</taxon>
        <taxon>Gammaproteobacteria</taxon>
        <taxon>Chromatiales</taxon>
        <taxon>Ectothiorhodospiraceae</taxon>
        <taxon>Spiribacter</taxon>
    </lineage>
</organism>
<keyword evidence="4" id="KW-1185">Reference proteome</keyword>
<comment type="caution">
    <text evidence="3">The sequence shown here is derived from an EMBL/GenBank/DDBJ whole genome shotgun (WGS) entry which is preliminary data.</text>
</comment>
<dbReference type="EMBL" id="JBAKFF010000001">
    <property type="protein sequence ID" value="MEX0431227.1"/>
    <property type="molecule type" value="Genomic_DNA"/>
</dbReference>
<feature type="transmembrane region" description="Helical" evidence="1">
    <location>
        <begin position="79"/>
        <end position="101"/>
    </location>
</feature>
<keyword evidence="1" id="KW-0812">Transmembrane</keyword>
<keyword evidence="1" id="KW-0472">Membrane</keyword>